<dbReference type="SMART" id="SM00421">
    <property type="entry name" value="HTH_LUXR"/>
    <property type="match status" value="1"/>
</dbReference>
<dbReference type="Pfam" id="PF00072">
    <property type="entry name" value="Response_reg"/>
    <property type="match status" value="1"/>
</dbReference>
<evidence type="ECO:0000313" key="7">
    <source>
        <dbReference type="Proteomes" id="UP000315677"/>
    </source>
</evidence>
<dbReference type="GO" id="GO:0000160">
    <property type="term" value="P:phosphorelay signal transduction system"/>
    <property type="evidence" value="ECO:0007669"/>
    <property type="project" value="InterPro"/>
</dbReference>
<organism evidence="6 7">
    <name type="scientific">Pseudonocardia kunmingensis</name>
    <dbReference type="NCBI Taxonomy" id="630975"/>
    <lineage>
        <taxon>Bacteria</taxon>
        <taxon>Bacillati</taxon>
        <taxon>Actinomycetota</taxon>
        <taxon>Actinomycetes</taxon>
        <taxon>Pseudonocardiales</taxon>
        <taxon>Pseudonocardiaceae</taxon>
        <taxon>Pseudonocardia</taxon>
    </lineage>
</organism>
<dbReference type="PANTHER" id="PTHR43214">
    <property type="entry name" value="TWO-COMPONENT RESPONSE REGULATOR"/>
    <property type="match status" value="1"/>
</dbReference>
<feature type="domain" description="Response regulatory" evidence="5">
    <location>
        <begin position="10"/>
        <end position="126"/>
    </location>
</feature>
<gene>
    <name evidence="6" type="ORF">FB558_0122</name>
</gene>
<dbReference type="CDD" id="cd17535">
    <property type="entry name" value="REC_NarL-like"/>
    <property type="match status" value="1"/>
</dbReference>
<feature type="modified residue" description="4-aspartylphosphate" evidence="3">
    <location>
        <position position="61"/>
    </location>
</feature>
<dbReference type="Proteomes" id="UP000315677">
    <property type="component" value="Unassembled WGS sequence"/>
</dbReference>
<keyword evidence="1 3" id="KW-0597">Phosphoprotein</keyword>
<dbReference type="InterPro" id="IPR001789">
    <property type="entry name" value="Sig_transdc_resp-reg_receiver"/>
</dbReference>
<dbReference type="InterPro" id="IPR000792">
    <property type="entry name" value="Tscrpt_reg_LuxR_C"/>
</dbReference>
<dbReference type="EMBL" id="VFPA01000001">
    <property type="protein sequence ID" value="TQM13388.1"/>
    <property type="molecule type" value="Genomic_DNA"/>
</dbReference>
<dbReference type="InterPro" id="IPR058245">
    <property type="entry name" value="NreC/VraR/RcsB-like_REC"/>
</dbReference>
<reference evidence="6 7" key="1">
    <citation type="submission" date="2019-06" db="EMBL/GenBank/DDBJ databases">
        <title>Sequencing the genomes of 1000 actinobacteria strains.</title>
        <authorList>
            <person name="Klenk H.-P."/>
        </authorList>
    </citation>
    <scope>NUCLEOTIDE SEQUENCE [LARGE SCALE GENOMIC DNA]</scope>
    <source>
        <strain evidence="6 7">DSM 45301</strain>
    </source>
</reference>
<dbReference type="CDD" id="cd06170">
    <property type="entry name" value="LuxR_C_like"/>
    <property type="match status" value="1"/>
</dbReference>
<dbReference type="Pfam" id="PF00196">
    <property type="entry name" value="GerE"/>
    <property type="match status" value="1"/>
</dbReference>
<dbReference type="SUPFAM" id="SSF52172">
    <property type="entry name" value="CheY-like"/>
    <property type="match status" value="1"/>
</dbReference>
<dbReference type="PROSITE" id="PS50110">
    <property type="entry name" value="RESPONSE_REGULATORY"/>
    <property type="match status" value="1"/>
</dbReference>
<proteinExistence type="predicted"/>
<dbReference type="InterPro" id="IPR011006">
    <property type="entry name" value="CheY-like_superfamily"/>
</dbReference>
<keyword evidence="2" id="KW-0238">DNA-binding</keyword>
<accession>A0A543DVN1</accession>
<feature type="domain" description="HTH luxR-type" evidence="4">
    <location>
        <begin position="144"/>
        <end position="211"/>
    </location>
</feature>
<dbReference type="InterPro" id="IPR039420">
    <property type="entry name" value="WalR-like"/>
</dbReference>
<dbReference type="GO" id="GO:0006355">
    <property type="term" value="P:regulation of DNA-templated transcription"/>
    <property type="evidence" value="ECO:0007669"/>
    <property type="project" value="InterPro"/>
</dbReference>
<evidence type="ECO:0000259" key="4">
    <source>
        <dbReference type="PROSITE" id="PS50043"/>
    </source>
</evidence>
<dbReference type="AlphaFoldDB" id="A0A543DVN1"/>
<comment type="caution">
    <text evidence="6">The sequence shown here is derived from an EMBL/GenBank/DDBJ whole genome shotgun (WGS) entry which is preliminary data.</text>
</comment>
<evidence type="ECO:0000313" key="6">
    <source>
        <dbReference type="EMBL" id="TQM13388.1"/>
    </source>
</evidence>
<dbReference type="PROSITE" id="PS50043">
    <property type="entry name" value="HTH_LUXR_2"/>
    <property type="match status" value="1"/>
</dbReference>
<keyword evidence="7" id="KW-1185">Reference proteome</keyword>
<evidence type="ECO:0000256" key="2">
    <source>
        <dbReference type="ARBA" id="ARBA00023125"/>
    </source>
</evidence>
<protein>
    <submittedName>
        <fullName evidence="6">LuxR family two component transcriptional regulator</fullName>
    </submittedName>
</protein>
<dbReference type="PRINTS" id="PR00038">
    <property type="entry name" value="HTHLUXR"/>
</dbReference>
<dbReference type="RefSeq" id="WP_094931958.1">
    <property type="nucleotide sequence ID" value="NZ_VFPA01000001.1"/>
</dbReference>
<evidence type="ECO:0000256" key="3">
    <source>
        <dbReference type="PROSITE-ProRule" id="PRU00169"/>
    </source>
</evidence>
<dbReference type="SUPFAM" id="SSF46894">
    <property type="entry name" value="C-terminal effector domain of the bipartite response regulators"/>
    <property type="match status" value="1"/>
</dbReference>
<dbReference type="SMART" id="SM00448">
    <property type="entry name" value="REC"/>
    <property type="match status" value="1"/>
</dbReference>
<evidence type="ECO:0000259" key="5">
    <source>
        <dbReference type="PROSITE" id="PS50110"/>
    </source>
</evidence>
<evidence type="ECO:0000256" key="1">
    <source>
        <dbReference type="ARBA" id="ARBA00022553"/>
    </source>
</evidence>
<dbReference type="InterPro" id="IPR016032">
    <property type="entry name" value="Sig_transdc_resp-reg_C-effctor"/>
</dbReference>
<dbReference type="OrthoDB" id="4069167at2"/>
<name>A0A543DVN1_9PSEU</name>
<sequence length="213" mass="23103">MIEQARVQVRVLVVDDHPVIRDGVELLAAEDPTITVVGGAGTGHEALQVAQQVAADVILLDLRLPDMPAPELVTRLRRVAPNAKILLFTAFADHGAIDVLIDAGADGCLVKDITGGDFATAVHRVAHGVRVVDPRLTGRHTSATPELLFRVGLTRREYEVLRFAAMGHSNPEIADELALARNTVKTYLQTAMQKLNARNRVEAIAKAHQLRLL</sequence>
<dbReference type="Gene3D" id="3.40.50.2300">
    <property type="match status" value="1"/>
</dbReference>
<dbReference type="GO" id="GO:0003677">
    <property type="term" value="F:DNA binding"/>
    <property type="evidence" value="ECO:0007669"/>
    <property type="project" value="UniProtKB-KW"/>
</dbReference>